<dbReference type="OrthoDB" id="5569111at2"/>
<comment type="caution">
    <text evidence="1">The sequence shown here is derived from an EMBL/GenBank/DDBJ whole genome shotgun (WGS) entry which is preliminary data.</text>
</comment>
<evidence type="ECO:0000313" key="1">
    <source>
        <dbReference type="EMBL" id="PPK72282.1"/>
    </source>
</evidence>
<dbReference type="EMBL" id="PTIY01000004">
    <property type="protein sequence ID" value="PPK72282.1"/>
    <property type="molecule type" value="Genomic_DNA"/>
</dbReference>
<dbReference type="AlphaFoldDB" id="A0A2S6H466"/>
<name>A0A2S6H466_9GAMM</name>
<reference evidence="1 2" key="1">
    <citation type="submission" date="2018-02" db="EMBL/GenBank/DDBJ databases">
        <title>Subsurface microbial communities from deep shales in Ohio and West Virginia, USA.</title>
        <authorList>
            <person name="Wrighton K."/>
        </authorList>
    </citation>
    <scope>NUCLEOTIDE SEQUENCE [LARGE SCALE GENOMIC DNA]</scope>
    <source>
        <strain evidence="1 2">OWC-G53F</strain>
    </source>
</reference>
<gene>
    <name evidence="1" type="ORF">B0F88_10474</name>
</gene>
<evidence type="ECO:0000313" key="2">
    <source>
        <dbReference type="Proteomes" id="UP000238071"/>
    </source>
</evidence>
<proteinExistence type="predicted"/>
<dbReference type="Proteomes" id="UP000238071">
    <property type="component" value="Unassembled WGS sequence"/>
</dbReference>
<protein>
    <submittedName>
        <fullName evidence="1">Uncharacterized protein</fullName>
    </submittedName>
</protein>
<organism evidence="1 2">
    <name type="scientific">Methylobacter tundripaludum</name>
    <dbReference type="NCBI Taxonomy" id="173365"/>
    <lineage>
        <taxon>Bacteria</taxon>
        <taxon>Pseudomonadati</taxon>
        <taxon>Pseudomonadota</taxon>
        <taxon>Gammaproteobacteria</taxon>
        <taxon>Methylococcales</taxon>
        <taxon>Methylococcaceae</taxon>
        <taxon>Methylobacter</taxon>
    </lineage>
</organism>
<keyword evidence="2" id="KW-1185">Reference proteome</keyword>
<sequence length="144" mass="15871">MEKIPDKPGADRRKVSVSECSLLVAPGQSKKLAEIRKRLQPDVPVEAVQRNSAPGLPLLTGLKPEVATELNKARALIDGRINEIMRSFPEGRKNRLFGFRFGSVDAIKAMNIKTAFKTLGITGHSVKIQLIAELDFHGNEVKRS</sequence>
<accession>A0A2S6H466</accession>